<dbReference type="PANTHER" id="PTHR12599">
    <property type="entry name" value="PTERIN-4-ALPHA-CARBINOLAMINE DEHYDRATASE"/>
    <property type="match status" value="1"/>
</dbReference>
<dbReference type="InterPro" id="IPR036428">
    <property type="entry name" value="PCD_sf"/>
</dbReference>
<dbReference type="EC" id="4.2.1.96" evidence="3"/>
<dbReference type="Proteomes" id="UP000186091">
    <property type="component" value="Unassembled WGS sequence"/>
</dbReference>
<comment type="caution">
    <text evidence="6">The sequence shown here is derived from an EMBL/GenBank/DDBJ whole genome shotgun (WGS) entry which is preliminary data.</text>
</comment>
<keyword evidence="5" id="KW-0456">Lyase</keyword>
<protein>
    <recommendedName>
        <fullName evidence="4">Putative pterin-4-alpha-carbinolamine dehydratase</fullName>
        <ecNumber evidence="3">4.2.1.96</ecNumber>
    </recommendedName>
</protein>
<sequence>MCAILRQDGAMNSLFDVSPHWSSANAKLTAHFNTGKFSTGMKFVNLIADSAEEANHHPDILLTYGFVEITLTSHDVGEITDRDVALAKVIDAHAKTLNISAEA</sequence>
<dbReference type="EMBL" id="LOQT01000019">
    <property type="protein sequence ID" value="OKX80878.1"/>
    <property type="molecule type" value="Genomic_DNA"/>
</dbReference>
<dbReference type="InterPro" id="IPR001533">
    <property type="entry name" value="Pterin_deHydtase"/>
</dbReference>
<dbReference type="GO" id="GO:0008124">
    <property type="term" value="F:4-alpha-hydroxytetrahydrobiopterin dehydratase activity"/>
    <property type="evidence" value="ECO:0007669"/>
    <property type="project" value="UniProtKB-EC"/>
</dbReference>
<dbReference type="SUPFAM" id="SSF55248">
    <property type="entry name" value="PCD-like"/>
    <property type="match status" value="1"/>
</dbReference>
<name>A0AB36ID31_CORGT</name>
<evidence type="ECO:0000256" key="5">
    <source>
        <dbReference type="ARBA" id="ARBA00023239"/>
    </source>
</evidence>
<evidence type="ECO:0000313" key="6">
    <source>
        <dbReference type="EMBL" id="OKX80878.1"/>
    </source>
</evidence>
<reference evidence="6 7" key="1">
    <citation type="submission" date="2015-12" db="EMBL/GenBank/DDBJ databases">
        <title>Genome sequence of Corynebacterium AS 1.542.</title>
        <authorList>
            <person name="Yang J."/>
            <person name="Yang S."/>
        </authorList>
    </citation>
    <scope>NUCLEOTIDE SEQUENCE [LARGE SCALE GENOMIC DNA]</scope>
    <source>
        <strain evidence="6 7">AS 1.542</strain>
    </source>
</reference>
<proteinExistence type="inferred from homology"/>
<evidence type="ECO:0000256" key="3">
    <source>
        <dbReference type="ARBA" id="ARBA00013252"/>
    </source>
</evidence>
<dbReference type="Gene3D" id="3.30.1360.20">
    <property type="entry name" value="Transcriptional coactivator/pterin dehydratase"/>
    <property type="match status" value="1"/>
</dbReference>
<comment type="similarity">
    <text evidence="2">Belongs to the pterin-4-alpha-carbinolamine dehydratase family.</text>
</comment>
<dbReference type="Pfam" id="PF01329">
    <property type="entry name" value="Pterin_4a"/>
    <property type="match status" value="1"/>
</dbReference>
<accession>A0AB36ID31</accession>
<evidence type="ECO:0000256" key="4">
    <source>
        <dbReference type="ARBA" id="ARBA00021735"/>
    </source>
</evidence>
<dbReference type="GO" id="GO:0006729">
    <property type="term" value="P:tetrahydrobiopterin biosynthetic process"/>
    <property type="evidence" value="ECO:0007669"/>
    <property type="project" value="InterPro"/>
</dbReference>
<dbReference type="CDD" id="cd00488">
    <property type="entry name" value="PCD_DCoH"/>
    <property type="match status" value="1"/>
</dbReference>
<evidence type="ECO:0000256" key="1">
    <source>
        <dbReference type="ARBA" id="ARBA00001554"/>
    </source>
</evidence>
<comment type="catalytic activity">
    <reaction evidence="1">
        <text>(4aS,6R)-4a-hydroxy-L-erythro-5,6,7,8-tetrahydrobiopterin = (6R)-L-erythro-6,7-dihydrobiopterin + H2O</text>
        <dbReference type="Rhea" id="RHEA:11920"/>
        <dbReference type="ChEBI" id="CHEBI:15377"/>
        <dbReference type="ChEBI" id="CHEBI:15642"/>
        <dbReference type="ChEBI" id="CHEBI:43120"/>
        <dbReference type="EC" id="4.2.1.96"/>
    </reaction>
</comment>
<organism evidence="6 7">
    <name type="scientific">Corynebacterium glutamicum</name>
    <name type="common">Brevibacterium saccharolyticum</name>
    <dbReference type="NCBI Taxonomy" id="1718"/>
    <lineage>
        <taxon>Bacteria</taxon>
        <taxon>Bacillati</taxon>
        <taxon>Actinomycetota</taxon>
        <taxon>Actinomycetes</taxon>
        <taxon>Mycobacteriales</taxon>
        <taxon>Corynebacteriaceae</taxon>
        <taxon>Corynebacterium</taxon>
    </lineage>
</organism>
<dbReference type="PANTHER" id="PTHR12599:SF0">
    <property type="entry name" value="PTERIN-4-ALPHA-CARBINOLAMINE DEHYDRATASE"/>
    <property type="match status" value="1"/>
</dbReference>
<dbReference type="AlphaFoldDB" id="A0AB36ID31"/>
<gene>
    <name evidence="6" type="ORF">AUP69_08410</name>
</gene>
<evidence type="ECO:0000313" key="7">
    <source>
        <dbReference type="Proteomes" id="UP000186091"/>
    </source>
</evidence>
<evidence type="ECO:0000256" key="2">
    <source>
        <dbReference type="ARBA" id="ARBA00006472"/>
    </source>
</evidence>